<evidence type="ECO:0000313" key="9">
    <source>
        <dbReference type="Proteomes" id="UP000095003"/>
    </source>
</evidence>
<dbReference type="AlphaFoldDB" id="A0A1E3UE63"/>
<dbReference type="EMBL" id="MCGI01000006">
    <property type="protein sequence ID" value="ODM08160.1"/>
    <property type="molecule type" value="Genomic_DNA"/>
</dbReference>
<keyword evidence="1" id="KW-0812">Transmembrane</keyword>
<sequence>MRGVNDLDWEEIKNITAEGGRKVKEKMTAESKLSNMNLGLLLGVTFLLGIVIGFIWAPIKRGLYIAGADINLGEKDKEKIQDEGENKEK</sequence>
<protein>
    <submittedName>
        <fullName evidence="4">Uncharacterized protein</fullName>
    </submittedName>
</protein>
<reference evidence="5 8" key="2">
    <citation type="submission" date="2016-08" db="EMBL/GenBank/DDBJ databases">
        <title>Characterization of Isolates of Eisenbergiella tayi Derived from Blood Cultures, Using Whole Genome Sequencing.</title>
        <authorList>
            <person name="Bernier A.-M."/>
            <person name="Burdz T."/>
            <person name="Wiebe D."/>
            <person name="Bernard K."/>
        </authorList>
    </citation>
    <scope>NUCLEOTIDE SEQUENCE [LARGE SCALE GENOMIC DNA]</scope>
    <source>
        <strain evidence="5 8">NML120146</strain>
    </source>
</reference>
<comment type="caution">
    <text evidence="4">The sequence shown here is derived from an EMBL/GenBank/DDBJ whole genome shotgun (WGS) entry which is preliminary data.</text>
</comment>
<accession>A0A1E3UE63</accession>
<reference evidence="4 7" key="3">
    <citation type="submission" date="2016-08" db="EMBL/GenBank/DDBJ databases">
        <authorList>
            <person name="Seilhamer J.J."/>
        </authorList>
    </citation>
    <scope>NUCLEOTIDE SEQUENCE [LARGE SCALE GENOMIC DNA]</scope>
    <source>
        <strain evidence="4 7">NML150140-1</strain>
    </source>
</reference>
<dbReference type="Proteomes" id="UP000094271">
    <property type="component" value="Unassembled WGS sequence"/>
</dbReference>
<dbReference type="EMBL" id="MCGH01000003">
    <property type="protein sequence ID" value="ODM03377.1"/>
    <property type="molecule type" value="Genomic_DNA"/>
</dbReference>
<evidence type="ECO:0000313" key="2">
    <source>
        <dbReference type="EMBL" id="ODM03377.1"/>
    </source>
</evidence>
<evidence type="ECO:0000313" key="5">
    <source>
        <dbReference type="EMBL" id="ODR52089.1"/>
    </source>
</evidence>
<evidence type="ECO:0000313" key="3">
    <source>
        <dbReference type="EMBL" id="ODM08160.1"/>
    </source>
</evidence>
<evidence type="ECO:0000313" key="7">
    <source>
        <dbReference type="Proteomes" id="UP000094271"/>
    </source>
</evidence>
<evidence type="ECO:0000313" key="6">
    <source>
        <dbReference type="Proteomes" id="UP000094067"/>
    </source>
</evidence>
<gene>
    <name evidence="3" type="ORF">BEH84_05484</name>
    <name evidence="4" type="ORF">BEI59_20285</name>
    <name evidence="2" type="ORF">BEI61_04172</name>
    <name evidence="5" type="ORF">BEI63_20420</name>
</gene>
<dbReference type="Proteomes" id="UP000094869">
    <property type="component" value="Unassembled WGS sequence"/>
</dbReference>
<keyword evidence="8" id="KW-1185">Reference proteome</keyword>
<evidence type="ECO:0000313" key="8">
    <source>
        <dbReference type="Proteomes" id="UP000094869"/>
    </source>
</evidence>
<dbReference type="GeneID" id="93301354"/>
<dbReference type="OrthoDB" id="2067617at2"/>
<dbReference type="RefSeq" id="WP_044966591.1">
    <property type="nucleotide sequence ID" value="NZ_BAABXS010000001.1"/>
</dbReference>
<dbReference type="EMBL" id="MEHA01000016">
    <property type="protein sequence ID" value="ODR48717.1"/>
    <property type="molecule type" value="Genomic_DNA"/>
</dbReference>
<feature type="transmembrane region" description="Helical" evidence="1">
    <location>
        <begin position="36"/>
        <end position="57"/>
    </location>
</feature>
<organism evidence="4 7">
    <name type="scientific">Eisenbergiella tayi</name>
    <dbReference type="NCBI Taxonomy" id="1432052"/>
    <lineage>
        <taxon>Bacteria</taxon>
        <taxon>Bacillati</taxon>
        <taxon>Bacillota</taxon>
        <taxon>Clostridia</taxon>
        <taxon>Lachnospirales</taxon>
        <taxon>Lachnospiraceae</taxon>
        <taxon>Eisenbergiella</taxon>
    </lineage>
</organism>
<evidence type="ECO:0000313" key="4">
    <source>
        <dbReference type="EMBL" id="ODR48717.1"/>
    </source>
</evidence>
<dbReference type="Proteomes" id="UP000095003">
    <property type="component" value="Unassembled WGS sequence"/>
</dbReference>
<dbReference type="EMBL" id="MEHD01000031">
    <property type="protein sequence ID" value="ODR52089.1"/>
    <property type="molecule type" value="Genomic_DNA"/>
</dbReference>
<keyword evidence="1" id="KW-1133">Transmembrane helix</keyword>
<dbReference type="Proteomes" id="UP000094067">
    <property type="component" value="Unassembled WGS sequence"/>
</dbReference>
<name>A0A1E3UE63_9FIRM</name>
<reference evidence="6 9" key="1">
    <citation type="submission" date="2016-07" db="EMBL/GenBank/DDBJ databases">
        <title>Characterization of isolates of Eisenbergiella tayi derived from blood cultures, using whole genome sequencing.</title>
        <authorList>
            <person name="Burdz T."/>
            <person name="Wiebe D."/>
            <person name="Huynh C."/>
            <person name="Bernard K."/>
        </authorList>
    </citation>
    <scope>NUCLEOTIDE SEQUENCE [LARGE SCALE GENOMIC DNA]</scope>
    <source>
        <strain evidence="2 6">NML 110608</strain>
        <strain evidence="3 9">NML 120489</strain>
    </source>
</reference>
<keyword evidence="1" id="KW-0472">Membrane</keyword>
<proteinExistence type="predicted"/>
<evidence type="ECO:0000256" key="1">
    <source>
        <dbReference type="SAM" id="Phobius"/>
    </source>
</evidence>